<feature type="chain" id="PRO_5046865558" evidence="1">
    <location>
        <begin position="22"/>
        <end position="156"/>
    </location>
</feature>
<name>A0ABU3T097_9ALTE</name>
<feature type="signal peptide" evidence="1">
    <location>
        <begin position="1"/>
        <end position="21"/>
    </location>
</feature>
<gene>
    <name evidence="2" type="ORF">RS130_18880</name>
</gene>
<dbReference type="Pfam" id="PF10670">
    <property type="entry name" value="DUF4198"/>
    <property type="match status" value="1"/>
</dbReference>
<accession>A0ABU3T097</accession>
<dbReference type="Proteomes" id="UP001247805">
    <property type="component" value="Unassembled WGS sequence"/>
</dbReference>
<keyword evidence="3" id="KW-1185">Reference proteome</keyword>
<dbReference type="RefSeq" id="WP_316027201.1">
    <property type="nucleotide sequence ID" value="NZ_JAWDIO010000002.1"/>
</dbReference>
<comment type="caution">
    <text evidence="2">The sequence shown here is derived from an EMBL/GenBank/DDBJ whole genome shotgun (WGS) entry which is preliminary data.</text>
</comment>
<sequence>MRLNKLLSAVLLATACTTAYAHTPYLAPATFEQSRADRVTLDAAFAEAFFVPEAAFNNSIFTVLTPEGKTLNPDNIAKLQLRTVVEHQLTEDGTYRFSTGKRLGRVFKMYELDGKRKALENPADPVPEGGKLVSFFQSLTYRQKHTSLKVRQTKQH</sequence>
<evidence type="ECO:0000313" key="3">
    <source>
        <dbReference type="Proteomes" id="UP001247805"/>
    </source>
</evidence>
<protein>
    <submittedName>
        <fullName evidence="2">DUF4198 domain-containing protein</fullName>
    </submittedName>
</protein>
<reference evidence="2 3" key="1">
    <citation type="submission" date="2023-10" db="EMBL/GenBank/DDBJ databases">
        <title>Glaciecola aquimarina strain GGW-M5 nov., isolated from a coastal seawater.</title>
        <authorList>
            <person name="Bayburt H."/>
            <person name="Kim J.M."/>
            <person name="Choi B.J."/>
            <person name="Jeon C.O."/>
        </authorList>
    </citation>
    <scope>NUCLEOTIDE SEQUENCE [LARGE SCALE GENOMIC DNA]</scope>
    <source>
        <strain evidence="2 3">KCTC 32108</strain>
    </source>
</reference>
<evidence type="ECO:0000256" key="1">
    <source>
        <dbReference type="SAM" id="SignalP"/>
    </source>
</evidence>
<evidence type="ECO:0000313" key="2">
    <source>
        <dbReference type="EMBL" id="MDU0355671.1"/>
    </source>
</evidence>
<organism evidence="2 3">
    <name type="scientific">Paraglaciecola aquimarina</name>
    <dbReference type="NCBI Taxonomy" id="1235557"/>
    <lineage>
        <taxon>Bacteria</taxon>
        <taxon>Pseudomonadati</taxon>
        <taxon>Pseudomonadota</taxon>
        <taxon>Gammaproteobacteria</taxon>
        <taxon>Alteromonadales</taxon>
        <taxon>Alteromonadaceae</taxon>
        <taxon>Paraglaciecola</taxon>
    </lineage>
</organism>
<dbReference type="InterPro" id="IPR019613">
    <property type="entry name" value="DUF4198"/>
</dbReference>
<dbReference type="EMBL" id="JAWDIO010000002">
    <property type="protein sequence ID" value="MDU0355671.1"/>
    <property type="molecule type" value="Genomic_DNA"/>
</dbReference>
<dbReference type="PROSITE" id="PS51257">
    <property type="entry name" value="PROKAR_LIPOPROTEIN"/>
    <property type="match status" value="1"/>
</dbReference>
<proteinExistence type="predicted"/>
<keyword evidence="1" id="KW-0732">Signal</keyword>